<dbReference type="Pfam" id="PF00583">
    <property type="entry name" value="Acetyltransf_1"/>
    <property type="match status" value="1"/>
</dbReference>
<dbReference type="EMBL" id="SNXX01000028">
    <property type="protein sequence ID" value="TDP88951.1"/>
    <property type="molecule type" value="Genomic_DNA"/>
</dbReference>
<dbReference type="RefSeq" id="WP_133531044.1">
    <property type="nucleotide sequence ID" value="NZ_SNXX01000028.1"/>
</dbReference>
<comment type="caution">
    <text evidence="2">The sequence shown here is derived from an EMBL/GenBank/DDBJ whole genome shotgun (WGS) entry which is preliminary data.</text>
</comment>
<evidence type="ECO:0000313" key="3">
    <source>
        <dbReference type="Proteomes" id="UP000295176"/>
    </source>
</evidence>
<name>A0A4R6RQ93_9FIRM</name>
<gene>
    <name evidence="2" type="ORF">C7957_12840</name>
</gene>
<dbReference type="SUPFAM" id="SSF55729">
    <property type="entry name" value="Acyl-CoA N-acyltransferases (Nat)"/>
    <property type="match status" value="1"/>
</dbReference>
<dbReference type="PANTHER" id="PTHR43328">
    <property type="entry name" value="ACETYLTRANSFERASE-RELATED"/>
    <property type="match status" value="1"/>
</dbReference>
<keyword evidence="2" id="KW-0808">Transferase</keyword>
<feature type="domain" description="N-acetyltransferase" evidence="1">
    <location>
        <begin position="3"/>
        <end position="148"/>
    </location>
</feature>
<dbReference type="InterPro" id="IPR000182">
    <property type="entry name" value="GNAT_dom"/>
</dbReference>
<accession>A0A4R6RQ93</accession>
<dbReference type="GO" id="GO:0016747">
    <property type="term" value="F:acyltransferase activity, transferring groups other than amino-acyl groups"/>
    <property type="evidence" value="ECO:0007669"/>
    <property type="project" value="InterPro"/>
</dbReference>
<evidence type="ECO:0000313" key="2">
    <source>
        <dbReference type="EMBL" id="TDP88951.1"/>
    </source>
</evidence>
<dbReference type="Gene3D" id="3.40.630.30">
    <property type="match status" value="1"/>
</dbReference>
<evidence type="ECO:0000259" key="1">
    <source>
        <dbReference type="PROSITE" id="PS51186"/>
    </source>
</evidence>
<dbReference type="Proteomes" id="UP000295176">
    <property type="component" value="Unassembled WGS sequence"/>
</dbReference>
<dbReference type="InterPro" id="IPR016181">
    <property type="entry name" value="Acyl_CoA_acyltransferase"/>
</dbReference>
<sequence>MKFEFVPINLEYLEEIKNWQYDGFVKNIYLDPYFENINENSSELRGPGGCKGFAALNKNKLAGLFEYYFKRNIIEIGLALSPEFVGKGYGKDFVEQGISFGIEHFNYREEYIKLNVNIKNRAAVRVYKKAGFKEYERKSDSIEMRIYI</sequence>
<proteinExistence type="predicted"/>
<dbReference type="PROSITE" id="PS51186">
    <property type="entry name" value="GNAT"/>
    <property type="match status" value="1"/>
</dbReference>
<organism evidence="2 3">
    <name type="scientific">Halanaerobium saccharolyticum</name>
    <dbReference type="NCBI Taxonomy" id="43595"/>
    <lineage>
        <taxon>Bacteria</taxon>
        <taxon>Bacillati</taxon>
        <taxon>Bacillota</taxon>
        <taxon>Clostridia</taxon>
        <taxon>Halanaerobiales</taxon>
        <taxon>Halanaerobiaceae</taxon>
        <taxon>Halanaerobium</taxon>
    </lineage>
</organism>
<dbReference type="PANTHER" id="PTHR43328:SF1">
    <property type="entry name" value="N-ACETYLTRANSFERASE DOMAIN-CONTAINING PROTEIN"/>
    <property type="match status" value="1"/>
</dbReference>
<reference evidence="2 3" key="1">
    <citation type="submission" date="2019-03" db="EMBL/GenBank/DDBJ databases">
        <title>Subsurface microbial communities from deep shales in Ohio and West Virginia, USA.</title>
        <authorList>
            <person name="Wrighton K."/>
        </authorList>
    </citation>
    <scope>NUCLEOTIDE SEQUENCE [LARGE SCALE GENOMIC DNA]</scope>
    <source>
        <strain evidence="2 3">MSL 7</strain>
    </source>
</reference>
<protein>
    <submittedName>
        <fullName evidence="2">Ribosomal-protein-alanine N-acetyltransferase</fullName>
    </submittedName>
</protein>
<dbReference type="AlphaFoldDB" id="A0A4R6RQ93"/>